<dbReference type="AlphaFoldDB" id="A0AAV3ZC38"/>
<reference evidence="2 3" key="1">
    <citation type="journal article" date="2021" name="Elife">
        <title>Chloroplast acquisition without the gene transfer in kleptoplastic sea slugs, Plakobranchus ocellatus.</title>
        <authorList>
            <person name="Maeda T."/>
            <person name="Takahashi S."/>
            <person name="Yoshida T."/>
            <person name="Shimamura S."/>
            <person name="Takaki Y."/>
            <person name="Nagai Y."/>
            <person name="Toyoda A."/>
            <person name="Suzuki Y."/>
            <person name="Arimoto A."/>
            <person name="Ishii H."/>
            <person name="Satoh N."/>
            <person name="Nishiyama T."/>
            <person name="Hasebe M."/>
            <person name="Maruyama T."/>
            <person name="Minagawa J."/>
            <person name="Obokata J."/>
            <person name="Shigenobu S."/>
        </authorList>
    </citation>
    <scope>NUCLEOTIDE SEQUENCE [LARGE SCALE GENOMIC DNA]</scope>
</reference>
<protein>
    <submittedName>
        <fullName evidence="2">Uncharacterized protein</fullName>
    </submittedName>
</protein>
<feature type="compositionally biased region" description="Basic residues" evidence="1">
    <location>
        <begin position="39"/>
        <end position="50"/>
    </location>
</feature>
<sequence>MTVARSHLCARKRMAAAVSQLQHAPNGRAALPSCPERGRKGKRRRLSRQRRSADYCAQGCLENNALTTLKVKSLSRNELSASLASDERSLPTRDTRHMTFDLLIPQSPLLKALNTLY</sequence>
<organism evidence="2 3">
    <name type="scientific">Plakobranchus ocellatus</name>
    <dbReference type="NCBI Taxonomy" id="259542"/>
    <lineage>
        <taxon>Eukaryota</taxon>
        <taxon>Metazoa</taxon>
        <taxon>Spiralia</taxon>
        <taxon>Lophotrochozoa</taxon>
        <taxon>Mollusca</taxon>
        <taxon>Gastropoda</taxon>
        <taxon>Heterobranchia</taxon>
        <taxon>Euthyneura</taxon>
        <taxon>Panpulmonata</taxon>
        <taxon>Sacoglossa</taxon>
        <taxon>Placobranchoidea</taxon>
        <taxon>Plakobranchidae</taxon>
        <taxon>Plakobranchus</taxon>
    </lineage>
</organism>
<accession>A0AAV3ZC38</accession>
<evidence type="ECO:0000313" key="2">
    <source>
        <dbReference type="EMBL" id="GFN92200.1"/>
    </source>
</evidence>
<proteinExistence type="predicted"/>
<feature type="region of interest" description="Disordered" evidence="1">
    <location>
        <begin position="21"/>
        <end position="51"/>
    </location>
</feature>
<name>A0AAV3ZC38_9GAST</name>
<gene>
    <name evidence="2" type="ORF">PoB_001870600</name>
</gene>
<evidence type="ECO:0000313" key="3">
    <source>
        <dbReference type="Proteomes" id="UP000735302"/>
    </source>
</evidence>
<evidence type="ECO:0000256" key="1">
    <source>
        <dbReference type="SAM" id="MobiDB-lite"/>
    </source>
</evidence>
<dbReference type="EMBL" id="BLXT01002238">
    <property type="protein sequence ID" value="GFN92200.1"/>
    <property type="molecule type" value="Genomic_DNA"/>
</dbReference>
<dbReference type="Proteomes" id="UP000735302">
    <property type="component" value="Unassembled WGS sequence"/>
</dbReference>
<comment type="caution">
    <text evidence="2">The sequence shown here is derived from an EMBL/GenBank/DDBJ whole genome shotgun (WGS) entry which is preliminary data.</text>
</comment>
<keyword evidence="3" id="KW-1185">Reference proteome</keyword>